<evidence type="ECO:0000313" key="2">
    <source>
        <dbReference type="EMBL" id="QUO48993.1"/>
    </source>
</evidence>
<name>A0A8T8LPA7_9EURY</name>
<dbReference type="InterPro" id="IPR025332">
    <property type="entry name" value="DUF4238"/>
</dbReference>
<dbReference type="RefSeq" id="WP_211554441.1">
    <property type="nucleotide sequence ID" value="NZ_CP073695.1"/>
</dbReference>
<dbReference type="Pfam" id="PF14022">
    <property type="entry name" value="DUF4238"/>
    <property type="match status" value="1"/>
</dbReference>
<dbReference type="Proteomes" id="UP000679341">
    <property type="component" value="Chromosome"/>
</dbReference>
<keyword evidence="3" id="KW-1185">Reference proteome</keyword>
<dbReference type="KEGG" id="hss:J7656_06575"/>
<dbReference type="EMBL" id="CP073695">
    <property type="protein sequence ID" value="QUO48993.1"/>
    <property type="molecule type" value="Genomic_DNA"/>
</dbReference>
<accession>A0A8T8LPA7</accession>
<gene>
    <name evidence="2" type="ORF">J7656_06575</name>
</gene>
<keyword evidence="1" id="KW-0175">Coiled coil</keyword>
<evidence type="ECO:0000313" key="3">
    <source>
        <dbReference type="Proteomes" id="UP000679341"/>
    </source>
</evidence>
<sequence>MAEYKNQHYVPKYLLRGWTDNERVPVYNIDNKQEYPPTSISNLCSEDYFYGGPEVEQSMDGLEDLHANVINKIRDERSFNTLSDSEVRFFCVFVLLQRTRTKQTKKETEQLIDNLAKEYIQLKVESGEVDPELPSGKNALDILDDYKITHESPLSYPMLQALTGIELIIDLEVAILENKTDLEFVISDHPVVHDNPRFKYEIDKYLIGTQNRGLQIFVPFSDEVQVMLYDPAAYFVEYTNQEERKVTITSETPVEGLNDVQMINAFESIYYRNSGQEERFRDAQRRLAEYINENSTTFERLAPDEHDFETQNEMIESGRPLTDYSPTLPFVKQRLETDFAIERRPAVIQRHRNFIDEILEDAREKFEDG</sequence>
<organism evidence="2 3">
    <name type="scientific">Halorubrum ruber</name>
    <dbReference type="NCBI Taxonomy" id="2982524"/>
    <lineage>
        <taxon>Archaea</taxon>
        <taxon>Methanobacteriati</taxon>
        <taxon>Methanobacteriota</taxon>
        <taxon>Stenosarchaea group</taxon>
        <taxon>Halobacteria</taxon>
        <taxon>Halobacteriales</taxon>
        <taxon>Haloferacaceae</taxon>
        <taxon>Halorubrum</taxon>
    </lineage>
</organism>
<dbReference type="AlphaFoldDB" id="A0A8T8LPA7"/>
<proteinExistence type="predicted"/>
<reference evidence="2 3" key="1">
    <citation type="submission" date="2021-03" db="EMBL/GenBank/DDBJ databases">
        <title>Halorubrum sodomense MBLA0099, Whole genome shotgun sequencing.</title>
        <authorList>
            <person name="Seo M.-J."/>
            <person name="Cho E.-S."/>
            <person name="Hwang C.Y."/>
        </authorList>
    </citation>
    <scope>NUCLEOTIDE SEQUENCE [LARGE SCALE GENOMIC DNA]</scope>
    <source>
        <strain evidence="2 3">MBLA0099</strain>
    </source>
</reference>
<dbReference type="OrthoDB" id="275776at2157"/>
<evidence type="ECO:0000256" key="1">
    <source>
        <dbReference type="SAM" id="Coils"/>
    </source>
</evidence>
<protein>
    <submittedName>
        <fullName evidence="2">DUF4238 domain-containing protein</fullName>
    </submittedName>
</protein>
<feature type="coiled-coil region" evidence="1">
    <location>
        <begin position="98"/>
        <end position="125"/>
    </location>
</feature>
<dbReference type="GeneID" id="64827189"/>